<dbReference type="GO" id="GO:0015074">
    <property type="term" value="P:DNA integration"/>
    <property type="evidence" value="ECO:0007669"/>
    <property type="project" value="InterPro"/>
</dbReference>
<dbReference type="Pfam" id="PF00589">
    <property type="entry name" value="Phage_integrase"/>
    <property type="match status" value="1"/>
</dbReference>
<keyword evidence="4" id="KW-1185">Reference proteome</keyword>
<reference evidence="3 4" key="1">
    <citation type="submission" date="2019-08" db="EMBL/GenBank/DDBJ databases">
        <title>Deep-cultivation of Planctomycetes and their phenomic and genomic characterization uncovers novel biology.</title>
        <authorList>
            <person name="Wiegand S."/>
            <person name="Jogler M."/>
            <person name="Boedeker C."/>
            <person name="Pinto D."/>
            <person name="Vollmers J."/>
            <person name="Rivas-Marin E."/>
            <person name="Kohn T."/>
            <person name="Peeters S.H."/>
            <person name="Heuer A."/>
            <person name="Rast P."/>
            <person name="Oberbeckmann S."/>
            <person name="Bunk B."/>
            <person name="Jeske O."/>
            <person name="Meyerdierks A."/>
            <person name="Storesund J.E."/>
            <person name="Kallscheuer N."/>
            <person name="Luecker S."/>
            <person name="Lage O.M."/>
            <person name="Pohl T."/>
            <person name="Merkel B.J."/>
            <person name="Hornburger P."/>
            <person name="Mueller R.-W."/>
            <person name="Bruemmer F."/>
            <person name="Labrenz M."/>
            <person name="Spormann A.M."/>
            <person name="Op Den Camp H."/>
            <person name="Overmann J."/>
            <person name="Amann R."/>
            <person name="Jetten M.S.M."/>
            <person name="Mascher T."/>
            <person name="Medema M.H."/>
            <person name="Devos D.P."/>
            <person name="Kaster A.-K."/>
            <person name="Ovreas L."/>
            <person name="Rohde M."/>
            <person name="Galperin M.Y."/>
            <person name="Jogler C."/>
        </authorList>
    </citation>
    <scope>NUCLEOTIDE SEQUENCE [LARGE SCALE GENOMIC DNA]</scope>
    <source>
        <strain evidence="3 4">LF1</strain>
    </source>
</reference>
<comment type="caution">
    <text evidence="3">The sequence shown here is derived from an EMBL/GenBank/DDBJ whole genome shotgun (WGS) entry which is preliminary data.</text>
</comment>
<sequence length="142" mass="16105">MRTYFWTVYSLGLRLNEGLHLQVGDIDAARGLVHIHRGKGAKDRYITLPTSTLLMLREYWVTHRNKRWLFPADGRNHTLAKKGVSVAKTPMSEAAVQGAMKLITTKIDFGKKSQSPHVAAFLCHPLTRSWRELEIHPTGSRS</sequence>
<dbReference type="SUPFAM" id="SSF56349">
    <property type="entry name" value="DNA breaking-rejoining enzymes"/>
    <property type="match status" value="1"/>
</dbReference>
<protein>
    <submittedName>
        <fullName evidence="3">Site-specific tyrosine recombinase XerC</fullName>
    </submittedName>
</protein>
<dbReference type="InterPro" id="IPR011010">
    <property type="entry name" value="DNA_brk_join_enz"/>
</dbReference>
<evidence type="ECO:0000259" key="2">
    <source>
        <dbReference type="PROSITE" id="PS51898"/>
    </source>
</evidence>
<evidence type="ECO:0000313" key="4">
    <source>
        <dbReference type="Proteomes" id="UP000322699"/>
    </source>
</evidence>
<dbReference type="GO" id="GO:0006310">
    <property type="term" value="P:DNA recombination"/>
    <property type="evidence" value="ECO:0007669"/>
    <property type="project" value="UniProtKB-KW"/>
</dbReference>
<organism evidence="3 4">
    <name type="scientific">Rubripirellula obstinata</name>
    <dbReference type="NCBI Taxonomy" id="406547"/>
    <lineage>
        <taxon>Bacteria</taxon>
        <taxon>Pseudomonadati</taxon>
        <taxon>Planctomycetota</taxon>
        <taxon>Planctomycetia</taxon>
        <taxon>Pirellulales</taxon>
        <taxon>Pirellulaceae</taxon>
        <taxon>Rubripirellula</taxon>
    </lineage>
</organism>
<evidence type="ECO:0000256" key="1">
    <source>
        <dbReference type="ARBA" id="ARBA00023172"/>
    </source>
</evidence>
<evidence type="ECO:0000313" key="3">
    <source>
        <dbReference type="EMBL" id="KAA1256991.1"/>
    </source>
</evidence>
<dbReference type="InterPro" id="IPR002104">
    <property type="entry name" value="Integrase_catalytic"/>
</dbReference>
<gene>
    <name evidence="3" type="ORF">LF1_57370</name>
</gene>
<feature type="domain" description="Tyr recombinase" evidence="2">
    <location>
        <begin position="1"/>
        <end position="142"/>
    </location>
</feature>
<accession>A0A5B1C9U8</accession>
<dbReference type="Gene3D" id="1.10.443.10">
    <property type="entry name" value="Intergrase catalytic core"/>
    <property type="match status" value="1"/>
</dbReference>
<dbReference type="PROSITE" id="PS51898">
    <property type="entry name" value="TYR_RECOMBINASE"/>
    <property type="match status" value="1"/>
</dbReference>
<name>A0A5B1C9U8_9BACT</name>
<dbReference type="GO" id="GO:0003677">
    <property type="term" value="F:DNA binding"/>
    <property type="evidence" value="ECO:0007669"/>
    <property type="project" value="InterPro"/>
</dbReference>
<dbReference type="EMBL" id="VRLW01000008">
    <property type="protein sequence ID" value="KAA1256991.1"/>
    <property type="molecule type" value="Genomic_DNA"/>
</dbReference>
<dbReference type="InterPro" id="IPR013762">
    <property type="entry name" value="Integrase-like_cat_sf"/>
</dbReference>
<dbReference type="AlphaFoldDB" id="A0A5B1C9U8"/>
<dbReference type="Proteomes" id="UP000322699">
    <property type="component" value="Unassembled WGS sequence"/>
</dbReference>
<proteinExistence type="predicted"/>
<keyword evidence="1" id="KW-0233">DNA recombination</keyword>